<dbReference type="EMBL" id="CP069034">
    <property type="protein sequence ID" value="QRD01154.1"/>
    <property type="molecule type" value="Genomic_DNA"/>
</dbReference>
<dbReference type="AlphaFoldDB" id="A0A7U2F9G1"/>
<keyword evidence="2" id="KW-1185">Reference proteome</keyword>
<reference evidence="2" key="1">
    <citation type="journal article" date="2021" name="BMC Genomics">
        <title>Chromosome-level genome assembly and manually-curated proteome of model necrotroph Parastagonospora nodorum Sn15 reveals a genome-wide trove of candidate effector homologs, and redundancy of virulence-related functions within an accessory chromosome.</title>
        <authorList>
            <person name="Bertazzoni S."/>
            <person name="Jones D.A.B."/>
            <person name="Phan H.T."/>
            <person name="Tan K.-C."/>
            <person name="Hane J.K."/>
        </authorList>
    </citation>
    <scope>NUCLEOTIDE SEQUENCE [LARGE SCALE GENOMIC DNA]</scope>
    <source>
        <strain evidence="2">SN15 / ATCC MYA-4574 / FGSC 10173)</strain>
    </source>
</reference>
<dbReference type="VEuPathDB" id="FungiDB:JI435_416250"/>
<organism evidence="1 2">
    <name type="scientific">Phaeosphaeria nodorum (strain SN15 / ATCC MYA-4574 / FGSC 10173)</name>
    <name type="common">Glume blotch fungus</name>
    <name type="synonym">Parastagonospora nodorum</name>
    <dbReference type="NCBI Taxonomy" id="321614"/>
    <lineage>
        <taxon>Eukaryota</taxon>
        <taxon>Fungi</taxon>
        <taxon>Dikarya</taxon>
        <taxon>Ascomycota</taxon>
        <taxon>Pezizomycotina</taxon>
        <taxon>Dothideomycetes</taxon>
        <taxon>Pleosporomycetidae</taxon>
        <taxon>Pleosporales</taxon>
        <taxon>Pleosporineae</taxon>
        <taxon>Phaeosphaeriaceae</taxon>
        <taxon>Parastagonospora</taxon>
    </lineage>
</organism>
<sequence length="50" mass="5555">MNFPENSVSYSSSPRGTCISFPRLDMQHLSGGMFCARDRCRPPDLHAKPG</sequence>
<proteinExistence type="predicted"/>
<gene>
    <name evidence="1" type="ORF">JI435_416250</name>
</gene>
<dbReference type="Proteomes" id="UP000663193">
    <property type="component" value="Chromosome 12"/>
</dbReference>
<accession>A0A7U2F9G1</accession>
<evidence type="ECO:0000313" key="2">
    <source>
        <dbReference type="Proteomes" id="UP000663193"/>
    </source>
</evidence>
<protein>
    <submittedName>
        <fullName evidence="1">Uncharacterized protein</fullName>
    </submittedName>
</protein>
<name>A0A7U2F9G1_PHANO</name>
<evidence type="ECO:0000313" key="1">
    <source>
        <dbReference type="EMBL" id="QRD01154.1"/>
    </source>
</evidence>